<keyword evidence="2" id="KW-0813">Transport</keyword>
<evidence type="ECO:0000259" key="4">
    <source>
        <dbReference type="SMART" id="SM00062"/>
    </source>
</evidence>
<dbReference type="Gene3D" id="3.40.190.10">
    <property type="entry name" value="Periplasmic binding protein-like II"/>
    <property type="match status" value="2"/>
</dbReference>
<dbReference type="PANTHER" id="PTHR30085">
    <property type="entry name" value="AMINO ACID ABC TRANSPORTER PERMEASE"/>
    <property type="match status" value="1"/>
</dbReference>
<protein>
    <recommendedName>
        <fullName evidence="4">Solute-binding protein family 3/N-terminal domain-containing protein</fullName>
    </recommendedName>
</protein>
<sequence length="304" mass="31953">MTEPAGARRRRRGKVWAAVGTALALVAAAVLALAMNGSLPLAFGQNPEPSPTVRPSGEDPVNPYASVVDKVAQSGKLVIGVRGDLPGVGLDNGGRYEGFDVDVARRIAEGLGAKETTFVSVSGYDRAAALAEGAVDLVVATYSIDGSDVEFAGPYYLAHQDILVRAGGGIDKIGDLKGKRMCAPNSPSVGLVQDRVAVEAVMAPDYAACMDMLRSGEVDAVPGDDLILAGFAAREHARFKVLGAKLSNERYAVGIRHGDVKTCKAVKGLIAEFYRTGFIDKLVTSHFKTVDFDAELKVPAMETC</sequence>
<dbReference type="SMART" id="SM00062">
    <property type="entry name" value="PBPb"/>
    <property type="match status" value="1"/>
</dbReference>
<keyword evidence="3" id="KW-0732">Signal</keyword>
<evidence type="ECO:0000256" key="1">
    <source>
        <dbReference type="ARBA" id="ARBA00010333"/>
    </source>
</evidence>
<evidence type="ECO:0000256" key="2">
    <source>
        <dbReference type="ARBA" id="ARBA00022448"/>
    </source>
</evidence>
<dbReference type="GO" id="GO:0030288">
    <property type="term" value="C:outer membrane-bounded periplasmic space"/>
    <property type="evidence" value="ECO:0007669"/>
    <property type="project" value="TreeGrafter"/>
</dbReference>
<comment type="similarity">
    <text evidence="1">Belongs to the bacterial solute-binding protein 3 family.</text>
</comment>
<gene>
    <name evidence="5" type="ORF">C1J01_44755</name>
</gene>
<dbReference type="Pfam" id="PF00497">
    <property type="entry name" value="SBP_bac_3"/>
    <property type="match status" value="1"/>
</dbReference>
<dbReference type="PANTHER" id="PTHR30085:SF6">
    <property type="entry name" value="ABC TRANSPORTER GLUTAMINE-BINDING PROTEIN GLNH"/>
    <property type="match status" value="1"/>
</dbReference>
<organism evidence="5 6">
    <name type="scientific">Nonomuraea aridisoli</name>
    <dbReference type="NCBI Taxonomy" id="2070368"/>
    <lineage>
        <taxon>Bacteria</taxon>
        <taxon>Bacillati</taxon>
        <taxon>Actinomycetota</taxon>
        <taxon>Actinomycetes</taxon>
        <taxon>Streptosporangiales</taxon>
        <taxon>Streptosporangiaceae</taxon>
        <taxon>Nonomuraea</taxon>
    </lineage>
</organism>
<dbReference type="EMBL" id="POUD01000387">
    <property type="protein sequence ID" value="PZG04385.1"/>
    <property type="molecule type" value="Genomic_DNA"/>
</dbReference>
<proteinExistence type="inferred from homology"/>
<reference evidence="5 6" key="1">
    <citation type="submission" date="2018-01" db="EMBL/GenBank/DDBJ databases">
        <title>Draft genome sequence of Nonomuraea sp. KC333.</title>
        <authorList>
            <person name="Sahin N."/>
            <person name="Saygin H."/>
            <person name="Ay H."/>
        </authorList>
    </citation>
    <scope>NUCLEOTIDE SEQUENCE [LARGE SCALE GENOMIC DNA]</scope>
    <source>
        <strain evidence="5 6">KC333</strain>
    </source>
</reference>
<dbReference type="InterPro" id="IPR051455">
    <property type="entry name" value="Bact_solute-bind_prot3"/>
</dbReference>
<name>A0A2W2DGY7_9ACTN</name>
<dbReference type="InterPro" id="IPR001638">
    <property type="entry name" value="Solute-binding_3/MltF_N"/>
</dbReference>
<evidence type="ECO:0000313" key="5">
    <source>
        <dbReference type="EMBL" id="PZG04385.1"/>
    </source>
</evidence>
<feature type="domain" description="Solute-binding protein family 3/N-terminal" evidence="4">
    <location>
        <begin position="76"/>
        <end position="290"/>
    </location>
</feature>
<dbReference type="GO" id="GO:0006865">
    <property type="term" value="P:amino acid transport"/>
    <property type="evidence" value="ECO:0007669"/>
    <property type="project" value="TreeGrafter"/>
</dbReference>
<dbReference type="Proteomes" id="UP000249304">
    <property type="component" value="Unassembled WGS sequence"/>
</dbReference>
<keyword evidence="6" id="KW-1185">Reference proteome</keyword>
<dbReference type="GO" id="GO:0005576">
    <property type="term" value="C:extracellular region"/>
    <property type="evidence" value="ECO:0007669"/>
    <property type="project" value="TreeGrafter"/>
</dbReference>
<dbReference type="SUPFAM" id="SSF53850">
    <property type="entry name" value="Periplasmic binding protein-like II"/>
    <property type="match status" value="1"/>
</dbReference>
<comment type="caution">
    <text evidence="5">The sequence shown here is derived from an EMBL/GenBank/DDBJ whole genome shotgun (WGS) entry which is preliminary data.</text>
</comment>
<accession>A0A2W2DGY7</accession>
<evidence type="ECO:0000256" key="3">
    <source>
        <dbReference type="ARBA" id="ARBA00022729"/>
    </source>
</evidence>
<dbReference type="AlphaFoldDB" id="A0A2W2DGY7"/>
<evidence type="ECO:0000313" key="6">
    <source>
        <dbReference type="Proteomes" id="UP000249304"/>
    </source>
</evidence>